<reference evidence="2" key="1">
    <citation type="submission" date="2011-07" db="EMBL/GenBank/DDBJ databases">
        <authorList>
            <consortium name="Caenorhabditis brenneri Sequencing and Analysis Consortium"/>
            <person name="Wilson R.K."/>
        </authorList>
    </citation>
    <scope>NUCLEOTIDE SEQUENCE [LARGE SCALE GENOMIC DNA]</scope>
    <source>
        <strain evidence="2">PB2801</strain>
    </source>
</reference>
<evidence type="ECO:0000313" key="2">
    <source>
        <dbReference type="Proteomes" id="UP000008068"/>
    </source>
</evidence>
<accession>G0N5W0</accession>
<sequence>MNYSLPFHSIPPFPRPLCPPHLSKLTSQVNQKLSVTLNKHIASERNGE</sequence>
<keyword evidence="2" id="KW-1185">Reference proteome</keyword>
<proteinExistence type="predicted"/>
<organism evidence="2">
    <name type="scientific">Caenorhabditis brenneri</name>
    <name type="common">Nematode worm</name>
    <dbReference type="NCBI Taxonomy" id="135651"/>
    <lineage>
        <taxon>Eukaryota</taxon>
        <taxon>Metazoa</taxon>
        <taxon>Ecdysozoa</taxon>
        <taxon>Nematoda</taxon>
        <taxon>Chromadorea</taxon>
        <taxon>Rhabditida</taxon>
        <taxon>Rhabditina</taxon>
        <taxon>Rhabditomorpha</taxon>
        <taxon>Rhabditoidea</taxon>
        <taxon>Rhabditidae</taxon>
        <taxon>Peloderinae</taxon>
        <taxon>Caenorhabditis</taxon>
    </lineage>
</organism>
<dbReference type="HOGENOM" id="CLU_3160419_0_0_1"/>
<gene>
    <name evidence="1" type="ORF">CAEBREN_24997</name>
</gene>
<dbReference type="AlphaFoldDB" id="G0N5W0"/>
<protein>
    <submittedName>
        <fullName evidence="1">Uncharacterized protein</fullName>
    </submittedName>
</protein>
<dbReference type="Proteomes" id="UP000008068">
    <property type="component" value="Unassembled WGS sequence"/>
</dbReference>
<dbReference type="InParanoid" id="G0N5W0"/>
<evidence type="ECO:0000313" key="1">
    <source>
        <dbReference type="EMBL" id="EGT53405.1"/>
    </source>
</evidence>
<dbReference type="EMBL" id="GL379841">
    <property type="protein sequence ID" value="EGT53405.1"/>
    <property type="molecule type" value="Genomic_DNA"/>
</dbReference>
<name>G0N5W0_CAEBE</name>